<protein>
    <recommendedName>
        <fullName evidence="3">SAM domain-containing protein</fullName>
    </recommendedName>
</protein>
<dbReference type="AlphaFoldDB" id="A0A1R2BA75"/>
<feature type="domain" description="SAM" evidence="3">
    <location>
        <begin position="96"/>
        <end position="159"/>
    </location>
</feature>
<evidence type="ECO:0000259" key="3">
    <source>
        <dbReference type="PROSITE" id="PS50105"/>
    </source>
</evidence>
<feature type="coiled-coil region" evidence="1">
    <location>
        <begin position="10"/>
        <end position="41"/>
    </location>
</feature>
<proteinExistence type="predicted"/>
<gene>
    <name evidence="4" type="ORF">SteCoe_27800</name>
</gene>
<evidence type="ECO:0000313" key="4">
    <source>
        <dbReference type="EMBL" id="OMJ73500.1"/>
    </source>
</evidence>
<evidence type="ECO:0000313" key="5">
    <source>
        <dbReference type="Proteomes" id="UP000187209"/>
    </source>
</evidence>
<dbReference type="EMBL" id="MPUH01000817">
    <property type="protein sequence ID" value="OMJ73500.1"/>
    <property type="molecule type" value="Genomic_DNA"/>
</dbReference>
<comment type="caution">
    <text evidence="4">The sequence shown here is derived from an EMBL/GenBank/DDBJ whole genome shotgun (WGS) entry which is preliminary data.</text>
</comment>
<dbReference type="InterPro" id="IPR001660">
    <property type="entry name" value="SAM"/>
</dbReference>
<dbReference type="Pfam" id="PF00536">
    <property type="entry name" value="SAM_1"/>
    <property type="match status" value="1"/>
</dbReference>
<dbReference type="SUPFAM" id="SSF47769">
    <property type="entry name" value="SAM/Pointed domain"/>
    <property type="match status" value="1"/>
</dbReference>
<sequence length="360" mass="41463">MLKKKINPANDVLQEEAKRMEEKLSELKEFMQKEKEKRNQEPKLKDLSRLRINPSNKLLINNTEPKPKTQDEALQLKKNEYIPTSTLLESPINNPYQQNQLFDFLSNCGMEKYYKSFIDNGIEDLEILLELTEPHLVNMKIPLGHRLKILKKIRDLKALTLNTNLIKNSTKHPSSTTISENESTTPSKTPENDSYNMFKEAIEQFNNPSNPTKHKSKTNIKSSQDSYKNMPFLEPITEEMLPKETKGLLYEGTWITNITQQPKTTDESSDIGSLKLIKEPKSCWNCYKLVSGENVCKAYDKDFCSDTCVMVYYESHIVKCSCGKKFIKTDGFVVNKIWVCSDLCADILGQSKEGYDYVDI</sequence>
<reference evidence="4 5" key="1">
    <citation type="submission" date="2016-11" db="EMBL/GenBank/DDBJ databases">
        <title>The macronuclear genome of Stentor coeruleus: a giant cell with tiny introns.</title>
        <authorList>
            <person name="Slabodnick M."/>
            <person name="Ruby J.G."/>
            <person name="Reiff S.B."/>
            <person name="Swart E.C."/>
            <person name="Gosai S."/>
            <person name="Prabakaran S."/>
            <person name="Witkowska E."/>
            <person name="Larue G.E."/>
            <person name="Fisher S."/>
            <person name="Freeman R.M."/>
            <person name="Gunawardena J."/>
            <person name="Chu W."/>
            <person name="Stover N.A."/>
            <person name="Gregory B.D."/>
            <person name="Nowacki M."/>
            <person name="Derisi J."/>
            <person name="Roy S.W."/>
            <person name="Marshall W.F."/>
            <person name="Sood P."/>
        </authorList>
    </citation>
    <scope>NUCLEOTIDE SEQUENCE [LARGE SCALE GENOMIC DNA]</scope>
    <source>
        <strain evidence="4">WM001</strain>
    </source>
</reference>
<dbReference type="Gene3D" id="1.10.150.50">
    <property type="entry name" value="Transcription Factor, Ets-1"/>
    <property type="match status" value="1"/>
</dbReference>
<keyword evidence="5" id="KW-1185">Reference proteome</keyword>
<dbReference type="InterPro" id="IPR013761">
    <property type="entry name" value="SAM/pointed_sf"/>
</dbReference>
<dbReference type="PROSITE" id="PS50105">
    <property type="entry name" value="SAM_DOMAIN"/>
    <property type="match status" value="1"/>
</dbReference>
<feature type="compositionally biased region" description="Low complexity" evidence="2">
    <location>
        <begin position="173"/>
        <end position="187"/>
    </location>
</feature>
<keyword evidence="1" id="KW-0175">Coiled coil</keyword>
<dbReference type="CDD" id="cd09487">
    <property type="entry name" value="SAM_superfamily"/>
    <property type="match status" value="1"/>
</dbReference>
<dbReference type="OrthoDB" id="313550at2759"/>
<evidence type="ECO:0000256" key="1">
    <source>
        <dbReference type="SAM" id="Coils"/>
    </source>
</evidence>
<evidence type="ECO:0000256" key="2">
    <source>
        <dbReference type="SAM" id="MobiDB-lite"/>
    </source>
</evidence>
<dbReference type="SMART" id="SM00454">
    <property type="entry name" value="SAM"/>
    <property type="match status" value="1"/>
</dbReference>
<accession>A0A1R2BA75</accession>
<name>A0A1R2BA75_9CILI</name>
<feature type="region of interest" description="Disordered" evidence="2">
    <location>
        <begin position="205"/>
        <end position="225"/>
    </location>
</feature>
<dbReference type="Proteomes" id="UP000187209">
    <property type="component" value="Unassembled WGS sequence"/>
</dbReference>
<feature type="region of interest" description="Disordered" evidence="2">
    <location>
        <begin position="167"/>
        <end position="193"/>
    </location>
</feature>
<organism evidence="4 5">
    <name type="scientific">Stentor coeruleus</name>
    <dbReference type="NCBI Taxonomy" id="5963"/>
    <lineage>
        <taxon>Eukaryota</taxon>
        <taxon>Sar</taxon>
        <taxon>Alveolata</taxon>
        <taxon>Ciliophora</taxon>
        <taxon>Postciliodesmatophora</taxon>
        <taxon>Heterotrichea</taxon>
        <taxon>Heterotrichida</taxon>
        <taxon>Stentoridae</taxon>
        <taxon>Stentor</taxon>
    </lineage>
</organism>